<keyword evidence="1" id="KW-0812">Transmembrane</keyword>
<keyword evidence="1" id="KW-1133">Transmembrane helix</keyword>
<evidence type="ECO:0000256" key="1">
    <source>
        <dbReference type="SAM" id="Phobius"/>
    </source>
</evidence>
<feature type="transmembrane region" description="Helical" evidence="1">
    <location>
        <begin position="58"/>
        <end position="80"/>
    </location>
</feature>
<dbReference type="EMBL" id="JBHUEO010000022">
    <property type="protein sequence ID" value="MFD1706905.1"/>
    <property type="molecule type" value="Genomic_DNA"/>
</dbReference>
<keyword evidence="1" id="KW-0472">Membrane</keyword>
<comment type="caution">
    <text evidence="2">The sequence shown here is derived from an EMBL/GenBank/DDBJ whole genome shotgun (WGS) entry which is preliminary data.</text>
</comment>
<sequence>MLNLLMKLIICPIIVAFAGSMLTNVNFSNAWQPIIIGFTLAVAGHLLEWALLSESTYLLSAAADFVFSFFIVYALSYFFFTAEVTLMGAAITALLLTLVELFVHTWLIRSGRARKEAKYGS</sequence>
<accession>A0ABW4KG42</accession>
<protein>
    <submittedName>
        <fullName evidence="2">DUF2512 family protein</fullName>
    </submittedName>
</protein>
<dbReference type="Pfam" id="PF10710">
    <property type="entry name" value="DUF2512"/>
    <property type="match status" value="1"/>
</dbReference>
<evidence type="ECO:0000313" key="3">
    <source>
        <dbReference type="Proteomes" id="UP001597301"/>
    </source>
</evidence>
<dbReference type="RefSeq" id="WP_380773619.1">
    <property type="nucleotide sequence ID" value="NZ_JBHUEO010000022.1"/>
</dbReference>
<proteinExistence type="predicted"/>
<organism evidence="2 3">
    <name type="scientific">Siminovitchia sediminis</name>
    <dbReference type="NCBI Taxonomy" id="1274353"/>
    <lineage>
        <taxon>Bacteria</taxon>
        <taxon>Bacillati</taxon>
        <taxon>Bacillota</taxon>
        <taxon>Bacilli</taxon>
        <taxon>Bacillales</taxon>
        <taxon>Bacillaceae</taxon>
        <taxon>Siminovitchia</taxon>
    </lineage>
</organism>
<dbReference type="Proteomes" id="UP001597301">
    <property type="component" value="Unassembled WGS sequence"/>
</dbReference>
<gene>
    <name evidence="2" type="ORF">ACFSCZ_09200</name>
</gene>
<reference evidence="3" key="1">
    <citation type="journal article" date="2019" name="Int. J. Syst. Evol. Microbiol.">
        <title>The Global Catalogue of Microorganisms (GCM) 10K type strain sequencing project: providing services to taxonomists for standard genome sequencing and annotation.</title>
        <authorList>
            <consortium name="The Broad Institute Genomics Platform"/>
            <consortium name="The Broad Institute Genome Sequencing Center for Infectious Disease"/>
            <person name="Wu L."/>
            <person name="Ma J."/>
        </authorList>
    </citation>
    <scope>NUCLEOTIDE SEQUENCE [LARGE SCALE GENOMIC DNA]</scope>
    <source>
        <strain evidence="3">CGMCC 1.12295</strain>
    </source>
</reference>
<dbReference type="InterPro" id="IPR019649">
    <property type="entry name" value="DUF2512"/>
</dbReference>
<feature type="transmembrane region" description="Helical" evidence="1">
    <location>
        <begin position="7"/>
        <end position="25"/>
    </location>
</feature>
<keyword evidence="3" id="KW-1185">Reference proteome</keyword>
<evidence type="ECO:0000313" key="2">
    <source>
        <dbReference type="EMBL" id="MFD1706905.1"/>
    </source>
</evidence>
<feature type="transmembrane region" description="Helical" evidence="1">
    <location>
        <begin position="86"/>
        <end position="108"/>
    </location>
</feature>
<feature type="transmembrane region" description="Helical" evidence="1">
    <location>
        <begin position="31"/>
        <end position="51"/>
    </location>
</feature>
<name>A0ABW4KG42_9BACI</name>